<dbReference type="RefSeq" id="WP_229420766.1">
    <property type="nucleotide sequence ID" value="NZ_BMWV01000014.1"/>
</dbReference>
<feature type="signal peptide" evidence="1">
    <location>
        <begin position="1"/>
        <end position="23"/>
    </location>
</feature>
<dbReference type="Pfam" id="PF18950">
    <property type="entry name" value="DUF5694"/>
    <property type="match status" value="1"/>
</dbReference>
<sequence>MPRHRTRLLIATLLYAAATAAGARQPFDPAALKGPAKGTPNEVMVLGTPHLRSLPDTFRPASLGLLQERLAAWKPRIVAIEARSGPQCDFMRRYPSRFKETVQAFCKWDPEPARAATGLDVPAATAEIDRLLAGWPTAPTPAQRRRLAAVFLAGGEPVSALVQWLRLPDAERRADGGLDATLVAALDNLRERRSEDTLIAAPLAAVLGLERVIAMDDQTAAAPDADPVAYGAAISKAWDNPATARRKQLDEQFAAGLGKPEGILAMYRAMNDPAQARLIYDSDFGAALEEPSPQQFGRGYLGYWETRNLRMASNIREAIATVPGSRTLVIVGASHKWYLEAYLDRMHDVRIVPSGQVLGEVSGQGSDGPPQVP</sequence>
<reference evidence="2" key="1">
    <citation type="journal article" date="2014" name="Int. J. Syst. Evol. Microbiol.">
        <title>Complete genome sequence of Corynebacterium casei LMG S-19264T (=DSM 44701T), isolated from a smear-ripened cheese.</title>
        <authorList>
            <consortium name="US DOE Joint Genome Institute (JGI-PGF)"/>
            <person name="Walter F."/>
            <person name="Albersmeier A."/>
            <person name="Kalinowski J."/>
            <person name="Ruckert C."/>
        </authorList>
    </citation>
    <scope>NUCLEOTIDE SEQUENCE</scope>
    <source>
        <strain evidence="2">KCTC 12343</strain>
    </source>
</reference>
<organism evidence="2 3">
    <name type="scientific">Pseudoduganella albidiflava</name>
    <dbReference type="NCBI Taxonomy" id="321983"/>
    <lineage>
        <taxon>Bacteria</taxon>
        <taxon>Pseudomonadati</taxon>
        <taxon>Pseudomonadota</taxon>
        <taxon>Betaproteobacteria</taxon>
        <taxon>Burkholderiales</taxon>
        <taxon>Oxalobacteraceae</taxon>
        <taxon>Telluria group</taxon>
        <taxon>Pseudoduganella</taxon>
    </lineage>
</organism>
<dbReference type="Proteomes" id="UP000628442">
    <property type="component" value="Unassembled WGS sequence"/>
</dbReference>
<evidence type="ECO:0000313" key="2">
    <source>
        <dbReference type="EMBL" id="GGY60780.1"/>
    </source>
</evidence>
<proteinExistence type="predicted"/>
<evidence type="ECO:0008006" key="4">
    <source>
        <dbReference type="Google" id="ProtNLM"/>
    </source>
</evidence>
<feature type="chain" id="PRO_5041729710" description="TraB/GumN family protein" evidence="1">
    <location>
        <begin position="24"/>
        <end position="373"/>
    </location>
</feature>
<dbReference type="InterPro" id="IPR043749">
    <property type="entry name" value="DUF5694"/>
</dbReference>
<dbReference type="AlphaFoldDB" id="A0AA87Y2F5"/>
<keyword evidence="1" id="KW-0732">Signal</keyword>
<gene>
    <name evidence="2" type="ORF">GCM10007387_49240</name>
</gene>
<dbReference type="EMBL" id="BMWV01000014">
    <property type="protein sequence ID" value="GGY60780.1"/>
    <property type="molecule type" value="Genomic_DNA"/>
</dbReference>
<reference evidence="2" key="2">
    <citation type="submission" date="2022-12" db="EMBL/GenBank/DDBJ databases">
        <authorList>
            <person name="Sun Q."/>
            <person name="Kim S."/>
        </authorList>
    </citation>
    <scope>NUCLEOTIDE SEQUENCE</scope>
    <source>
        <strain evidence="2">KCTC 12343</strain>
    </source>
</reference>
<comment type="caution">
    <text evidence="2">The sequence shown here is derived from an EMBL/GenBank/DDBJ whole genome shotgun (WGS) entry which is preliminary data.</text>
</comment>
<evidence type="ECO:0000256" key="1">
    <source>
        <dbReference type="SAM" id="SignalP"/>
    </source>
</evidence>
<evidence type="ECO:0000313" key="3">
    <source>
        <dbReference type="Proteomes" id="UP000628442"/>
    </source>
</evidence>
<accession>A0AA87Y2F5</accession>
<protein>
    <recommendedName>
        <fullName evidence="4">TraB/GumN family protein</fullName>
    </recommendedName>
</protein>
<name>A0AA87Y2F5_9BURK</name>